<reference evidence="10" key="2">
    <citation type="journal article" date="2021" name="Genome Biol. Evol.">
        <title>Developing a high-quality reference genome for a parasitic bivalve with doubly uniparental inheritance (Bivalvia: Unionida).</title>
        <authorList>
            <person name="Smith C.H."/>
        </authorList>
    </citation>
    <scope>NUCLEOTIDE SEQUENCE</scope>
    <source>
        <strain evidence="10">CHS0354</strain>
        <tissue evidence="10">Mantle</tissue>
    </source>
</reference>
<dbReference type="EMBL" id="JAEAOA010000206">
    <property type="protein sequence ID" value="KAK3596925.1"/>
    <property type="molecule type" value="Genomic_DNA"/>
</dbReference>
<dbReference type="Pfam" id="PF00005">
    <property type="entry name" value="ABC_tran"/>
    <property type="match status" value="1"/>
</dbReference>
<keyword evidence="11" id="KW-1185">Reference proteome</keyword>
<evidence type="ECO:0000256" key="5">
    <source>
        <dbReference type="ARBA" id="ARBA00022840"/>
    </source>
</evidence>
<evidence type="ECO:0000259" key="9">
    <source>
        <dbReference type="PROSITE" id="PS50893"/>
    </source>
</evidence>
<dbReference type="PROSITE" id="PS50893">
    <property type="entry name" value="ABC_TRANSPORTER_2"/>
    <property type="match status" value="1"/>
</dbReference>
<keyword evidence="3" id="KW-0677">Repeat</keyword>
<dbReference type="InterPro" id="IPR036640">
    <property type="entry name" value="ABC1_TM_sf"/>
</dbReference>
<dbReference type="InterPro" id="IPR003439">
    <property type="entry name" value="ABC_transporter-like_ATP-bd"/>
</dbReference>
<dbReference type="SUPFAM" id="SSF52540">
    <property type="entry name" value="P-loop containing nucleoside triphosphate hydrolases"/>
    <property type="match status" value="1"/>
</dbReference>
<dbReference type="GO" id="GO:0005524">
    <property type="term" value="F:ATP binding"/>
    <property type="evidence" value="ECO:0007669"/>
    <property type="project" value="UniProtKB-KW"/>
</dbReference>
<keyword evidence="7 8" id="KW-0472">Membrane</keyword>
<dbReference type="Gene3D" id="3.40.50.300">
    <property type="entry name" value="P-loop containing nucleotide triphosphate hydrolases"/>
    <property type="match status" value="1"/>
</dbReference>
<reference evidence="10" key="3">
    <citation type="submission" date="2023-05" db="EMBL/GenBank/DDBJ databases">
        <authorList>
            <person name="Smith C.H."/>
        </authorList>
    </citation>
    <scope>NUCLEOTIDE SEQUENCE</scope>
    <source>
        <strain evidence="10">CHS0354</strain>
        <tissue evidence="10">Mantle</tissue>
    </source>
</reference>
<evidence type="ECO:0000256" key="1">
    <source>
        <dbReference type="ARBA" id="ARBA00004127"/>
    </source>
</evidence>
<comment type="subcellular location">
    <subcellularLocation>
        <location evidence="1">Endomembrane system</location>
        <topology evidence="1">Multi-pass membrane protein</topology>
    </subcellularLocation>
</comment>
<evidence type="ECO:0000256" key="2">
    <source>
        <dbReference type="ARBA" id="ARBA00022692"/>
    </source>
</evidence>
<feature type="transmembrane region" description="Helical" evidence="8">
    <location>
        <begin position="213"/>
        <end position="237"/>
    </location>
</feature>
<dbReference type="InterPro" id="IPR027417">
    <property type="entry name" value="P-loop_NTPase"/>
</dbReference>
<evidence type="ECO:0000256" key="8">
    <source>
        <dbReference type="SAM" id="Phobius"/>
    </source>
</evidence>
<dbReference type="AlphaFoldDB" id="A0AAE0W1L0"/>
<keyword evidence="6 8" id="KW-1133">Transmembrane helix</keyword>
<dbReference type="GO" id="GO:0012505">
    <property type="term" value="C:endomembrane system"/>
    <property type="evidence" value="ECO:0007669"/>
    <property type="project" value="UniProtKB-SubCell"/>
</dbReference>
<dbReference type="InterPro" id="IPR050173">
    <property type="entry name" value="ABC_transporter_C-like"/>
</dbReference>
<feature type="transmembrane region" description="Helical" evidence="8">
    <location>
        <begin position="108"/>
        <end position="133"/>
    </location>
</feature>
<evidence type="ECO:0000313" key="10">
    <source>
        <dbReference type="EMBL" id="KAK3596925.1"/>
    </source>
</evidence>
<keyword evidence="4" id="KW-0547">Nucleotide-binding</keyword>
<evidence type="ECO:0000256" key="4">
    <source>
        <dbReference type="ARBA" id="ARBA00022741"/>
    </source>
</evidence>
<sequence length="597" mass="66349">MDLGLSPSFSRETNPTLLTIPIETENLSHEQCGRFKNSISDVSSRFDSISSKLNKHEISMENIGSHTVSRESSVFHDPAVDKLIEEEALETGTVKASVLKTCAKSTGIVVTILIFLLFGIYNVIAMYSSIWLANWTSDLDLHNLTLLPANSSERIHKNQYYVGVYGFLGGFTSDSNFAVCCHNHKGAYQCLNLSSPENANKRSSMSRNSLTGLQWLAVRLEILGAVVVVAAGTFAVFGRETLNGAIVGLSISYAIQFTEYFNWYVRMTSELETNIVSVERILEYTKRPTGAPLVTDNRPLPPGPQRERWSLYRILADTGRGLKLILKDITVSVKPGEKVGPVGRTGAGKSSLSLALFRLIEPAGGRILVDGVDVSKIGLHDLRSKLTILPQSGCPLVRASFLSRITFWWMNRLVWTGYKSPLTVDDVFALHPSIKSSTVVSRFNNTWQKELKILRARTILTKTNQQQQSECEPAHVAESVIPLCDQSRPPGSCRDDIEKRISLLKVLIKSFGFELFLSQLLKIPSTLFSIGNVILLKLLIDFAEDYSLMSWKGYVMVSGFLLNITVKTLVYQQLCYKTMIVAMQVKTALISAVYNKV</sequence>
<evidence type="ECO:0000256" key="3">
    <source>
        <dbReference type="ARBA" id="ARBA00022737"/>
    </source>
</evidence>
<protein>
    <recommendedName>
        <fullName evidence="9">ABC transporter domain-containing protein</fullName>
    </recommendedName>
</protein>
<dbReference type="PANTHER" id="PTHR24223">
    <property type="entry name" value="ATP-BINDING CASSETTE SUB-FAMILY C"/>
    <property type="match status" value="1"/>
</dbReference>
<feature type="domain" description="ABC transporter" evidence="9">
    <location>
        <begin position="306"/>
        <end position="592"/>
    </location>
</feature>
<name>A0AAE0W1L0_9BIVA</name>
<evidence type="ECO:0000256" key="6">
    <source>
        <dbReference type="ARBA" id="ARBA00022989"/>
    </source>
</evidence>
<dbReference type="Proteomes" id="UP001195483">
    <property type="component" value="Unassembled WGS sequence"/>
</dbReference>
<dbReference type="PANTHER" id="PTHR24223:SF443">
    <property type="entry name" value="MULTIDRUG-RESISTANCE LIKE PROTEIN 1, ISOFORM I"/>
    <property type="match status" value="1"/>
</dbReference>
<reference evidence="10" key="1">
    <citation type="journal article" date="2021" name="Genome Biol. Evol.">
        <title>A High-Quality Reference Genome for a Parasitic Bivalve with Doubly Uniparental Inheritance (Bivalvia: Unionida).</title>
        <authorList>
            <person name="Smith C.H."/>
        </authorList>
    </citation>
    <scope>NUCLEOTIDE SEQUENCE</scope>
    <source>
        <strain evidence="10">CHS0354</strain>
    </source>
</reference>
<dbReference type="GO" id="GO:0016020">
    <property type="term" value="C:membrane"/>
    <property type="evidence" value="ECO:0007669"/>
    <property type="project" value="InterPro"/>
</dbReference>
<dbReference type="GO" id="GO:0042626">
    <property type="term" value="F:ATPase-coupled transmembrane transporter activity"/>
    <property type="evidence" value="ECO:0007669"/>
    <property type="project" value="TreeGrafter"/>
</dbReference>
<keyword evidence="5" id="KW-0067">ATP-binding</keyword>
<keyword evidence="2 8" id="KW-0812">Transmembrane</keyword>
<dbReference type="SUPFAM" id="SSF90123">
    <property type="entry name" value="ABC transporter transmembrane region"/>
    <property type="match status" value="1"/>
</dbReference>
<gene>
    <name evidence="10" type="ORF">CHS0354_002487</name>
</gene>
<evidence type="ECO:0000256" key="7">
    <source>
        <dbReference type="ARBA" id="ARBA00023136"/>
    </source>
</evidence>
<evidence type="ECO:0000313" key="11">
    <source>
        <dbReference type="Proteomes" id="UP001195483"/>
    </source>
</evidence>
<accession>A0AAE0W1L0</accession>
<comment type="caution">
    <text evidence="10">The sequence shown here is derived from an EMBL/GenBank/DDBJ whole genome shotgun (WGS) entry which is preliminary data.</text>
</comment>
<proteinExistence type="predicted"/>
<organism evidence="10 11">
    <name type="scientific">Potamilus streckersoni</name>
    <dbReference type="NCBI Taxonomy" id="2493646"/>
    <lineage>
        <taxon>Eukaryota</taxon>
        <taxon>Metazoa</taxon>
        <taxon>Spiralia</taxon>
        <taxon>Lophotrochozoa</taxon>
        <taxon>Mollusca</taxon>
        <taxon>Bivalvia</taxon>
        <taxon>Autobranchia</taxon>
        <taxon>Heteroconchia</taxon>
        <taxon>Palaeoheterodonta</taxon>
        <taxon>Unionida</taxon>
        <taxon>Unionoidea</taxon>
        <taxon>Unionidae</taxon>
        <taxon>Ambleminae</taxon>
        <taxon>Lampsilini</taxon>
        <taxon>Potamilus</taxon>
    </lineage>
</organism>
<dbReference type="GO" id="GO:0016887">
    <property type="term" value="F:ATP hydrolysis activity"/>
    <property type="evidence" value="ECO:0007669"/>
    <property type="project" value="InterPro"/>
</dbReference>
<dbReference type="Gene3D" id="1.20.1560.10">
    <property type="entry name" value="ABC transporter type 1, transmembrane domain"/>
    <property type="match status" value="1"/>
</dbReference>